<evidence type="ECO:0000256" key="2">
    <source>
        <dbReference type="ARBA" id="ARBA00022801"/>
    </source>
</evidence>
<keyword evidence="4" id="KW-0067">ATP-binding</keyword>
<evidence type="ECO:0000256" key="3">
    <source>
        <dbReference type="ARBA" id="ARBA00022806"/>
    </source>
</evidence>
<dbReference type="PROSITE" id="PS51192">
    <property type="entry name" value="HELICASE_ATP_BIND_1"/>
    <property type="match status" value="1"/>
</dbReference>
<dbReference type="Pfam" id="PF00271">
    <property type="entry name" value="Helicase_C"/>
    <property type="match status" value="1"/>
</dbReference>
<dbReference type="InterPro" id="IPR014001">
    <property type="entry name" value="Helicase_ATP-bd"/>
</dbReference>
<comment type="caution">
    <text evidence="8">The sequence shown here is derived from an EMBL/GenBank/DDBJ whole genome shotgun (WGS) entry which is preliminary data.</text>
</comment>
<feature type="domain" description="Helicase ATP-binding" evidence="6">
    <location>
        <begin position="254"/>
        <end position="410"/>
    </location>
</feature>
<feature type="region of interest" description="Disordered" evidence="5">
    <location>
        <begin position="183"/>
        <end position="218"/>
    </location>
</feature>
<dbReference type="GO" id="GO:0003724">
    <property type="term" value="F:RNA helicase activity"/>
    <property type="evidence" value="ECO:0007669"/>
    <property type="project" value="InterPro"/>
</dbReference>
<dbReference type="Pfam" id="PF08148">
    <property type="entry name" value="DSHCT"/>
    <property type="match status" value="1"/>
</dbReference>
<dbReference type="PANTHER" id="PTHR12131:SF1">
    <property type="entry name" value="ATP-DEPENDENT RNA HELICASE SUPV3L1, MITOCHONDRIAL-RELATED"/>
    <property type="match status" value="1"/>
</dbReference>
<dbReference type="CDD" id="cd18795">
    <property type="entry name" value="SF2_C_Ski2"/>
    <property type="match status" value="1"/>
</dbReference>
<dbReference type="SMART" id="SM00487">
    <property type="entry name" value="DEXDc"/>
    <property type="match status" value="1"/>
</dbReference>
<dbReference type="PROSITE" id="PS51194">
    <property type="entry name" value="HELICASE_CTER"/>
    <property type="match status" value="1"/>
</dbReference>
<accession>A0AB34I9L1</accession>
<dbReference type="InterPro" id="IPR027417">
    <property type="entry name" value="P-loop_NTPase"/>
</dbReference>
<evidence type="ECO:0008006" key="10">
    <source>
        <dbReference type="Google" id="ProtNLM"/>
    </source>
</evidence>
<dbReference type="SMART" id="SM00490">
    <property type="entry name" value="HELICc"/>
    <property type="match status" value="1"/>
</dbReference>
<evidence type="ECO:0000256" key="5">
    <source>
        <dbReference type="SAM" id="MobiDB-lite"/>
    </source>
</evidence>
<dbReference type="PIRSF" id="PIRSF005198">
    <property type="entry name" value="Antiviral_helicase_SKI2"/>
    <property type="match status" value="1"/>
</dbReference>
<dbReference type="SMART" id="SM01142">
    <property type="entry name" value="DSHCT"/>
    <property type="match status" value="1"/>
</dbReference>
<sequence>MSDSCASASPHDTALLLAAGLRPLLPSVKWAENWSLPFPFVPSPPLLPPPPLFPPPLFPTATPAAPQPSRREAWGEGEAAPLGWLGGVPHAAGGAPPAARGAGGEERRAVLRQSGALERGLAFSPHEQKQAEAALRELTREAEAAGALVGAPPAADAMAAAREAEGAVERAEAELAELEELTALEGQAWVEEEKEEEEEEGEEEGEEEAAGQEGGVSSRWVAVDESDVSRFEERLPALQLSYPFELDPFQKRAILHLERNEHVFVAAHTSAGKSVVAEYAIALALAHEAKAIYTSPVKALSNQKYRDFKRRFGDVGLLTGDVCLHADASCLVMTTEILRDMLHRGAPLLLEVEWVIFDEIHYISNEERGVIWEEAIIMLPASCGIVGLSATAPNHLECAEWIGRTKRRVVHVVSTPHRPTPLLHCVYAAAEVYRIVDDEGRFLAEAYERAARAERSQPRREGYWAQLVQTLQRKDLLPVVVFSFSKAKCDEISQQLKHIDLLTAEQKREVSSTFDAALERLDPSLRRLPSLVGAHALLRRGIGAHHSGLLPLLRELVELLFVRGLVPALFATETFATGLNMPARSVVFNGIRKNDGSRFRELLPAEYTQMSGRAGRRGIDARGVALVGGEELPEARRVQACVGGAPSRLSSKFCLSDALLLSLLRAGEMRADEMVARSFLIHGRRRVCAALRAARRALEAARRELRREEAEAAEAEAGEEGRGEGEGGGEGRGEEGKGEGEAKGLVEGGGEGRDGGEEAKGGGEGWGEEWRRYCGAARDAAEWCRAAGEARLADGTWRRAGRVVVAHGMRARAVCAQPAVVLRVEPRAAVCVPSALRRVRVLLCVCLLLSGDDLPQPLLEGVPPVAPALLADFPVPILSGGGDSASWDVLCLRGCHIFGISTLVMKQVDDPAAQRLDPTRLSQIALQLAELPRVYHTRPLPLFSIDHELGGKSATVLSQESCDAQRARLEAMAQSPCHRLSPGRRARLFAAEQRREWLDKRVRELDSAVSEKEAELAPSAHAQLALLRRLHYLSETDALTSRGRVACEIRTAVDTLVVVELLFDGALAPLDASELAALLSAFIAKGKPPPKQRLTVGLQKAKEALIAITHRIAALREKSPFEHERAVLNFTMLEVVHEWVSGKAFDEVCRLTTSQEGDVVRCFSRLEEVCKEVRNAARIMGDVTLFQKMESVIGGIKRDIVVAPSLYTT</sequence>
<evidence type="ECO:0000256" key="1">
    <source>
        <dbReference type="ARBA" id="ARBA00022741"/>
    </source>
</evidence>
<dbReference type="InterPro" id="IPR012961">
    <property type="entry name" value="Ski2/MTR4_C"/>
</dbReference>
<gene>
    <name evidence="8" type="ORF">AB1Y20_016961</name>
</gene>
<dbReference type="AlphaFoldDB" id="A0AB34I9L1"/>
<dbReference type="InterPro" id="IPR011545">
    <property type="entry name" value="DEAD/DEAH_box_helicase_dom"/>
</dbReference>
<proteinExistence type="predicted"/>
<dbReference type="Gene3D" id="1.10.3380.30">
    <property type="match status" value="1"/>
</dbReference>
<dbReference type="GO" id="GO:0016787">
    <property type="term" value="F:hydrolase activity"/>
    <property type="evidence" value="ECO:0007669"/>
    <property type="project" value="UniProtKB-KW"/>
</dbReference>
<dbReference type="Gene3D" id="3.40.50.300">
    <property type="entry name" value="P-loop containing nucleotide triphosphate hydrolases"/>
    <property type="match status" value="2"/>
</dbReference>
<dbReference type="FunFam" id="3.40.50.300:FF:000354">
    <property type="entry name" value="ATP-dependent RNA helicase SKI2"/>
    <property type="match status" value="1"/>
</dbReference>
<evidence type="ECO:0000313" key="9">
    <source>
        <dbReference type="Proteomes" id="UP001515480"/>
    </source>
</evidence>
<keyword evidence="3" id="KW-0347">Helicase</keyword>
<dbReference type="GO" id="GO:0005524">
    <property type="term" value="F:ATP binding"/>
    <property type="evidence" value="ECO:0007669"/>
    <property type="project" value="UniProtKB-KW"/>
</dbReference>
<feature type="region of interest" description="Disordered" evidence="5">
    <location>
        <begin position="709"/>
        <end position="765"/>
    </location>
</feature>
<protein>
    <recommendedName>
        <fullName evidence="10">Helicase SKI2W</fullName>
    </recommendedName>
</protein>
<name>A0AB34I9L1_PRYPA</name>
<feature type="compositionally biased region" description="Acidic residues" evidence="5">
    <location>
        <begin position="190"/>
        <end position="210"/>
    </location>
</feature>
<evidence type="ECO:0000256" key="4">
    <source>
        <dbReference type="ARBA" id="ARBA00022840"/>
    </source>
</evidence>
<dbReference type="SUPFAM" id="SSF52540">
    <property type="entry name" value="P-loop containing nucleoside triphosphate hydrolases"/>
    <property type="match status" value="1"/>
</dbReference>
<keyword evidence="2" id="KW-0378">Hydrolase</keyword>
<dbReference type="InterPro" id="IPR016438">
    <property type="entry name" value="SKI2-like"/>
</dbReference>
<dbReference type="GO" id="GO:0055087">
    <property type="term" value="C:Ski complex"/>
    <property type="evidence" value="ECO:0007669"/>
    <property type="project" value="TreeGrafter"/>
</dbReference>
<dbReference type="EMBL" id="JBGBPQ010000032">
    <property type="protein sequence ID" value="KAL1495601.1"/>
    <property type="molecule type" value="Genomic_DNA"/>
</dbReference>
<reference evidence="8 9" key="1">
    <citation type="journal article" date="2024" name="Science">
        <title>Giant polyketide synthase enzymes in the biosynthesis of giant marine polyether toxins.</title>
        <authorList>
            <person name="Fallon T.R."/>
            <person name="Shende V.V."/>
            <person name="Wierzbicki I.H."/>
            <person name="Pendleton A.L."/>
            <person name="Watervoot N.F."/>
            <person name="Auber R.P."/>
            <person name="Gonzalez D.J."/>
            <person name="Wisecaver J.H."/>
            <person name="Moore B.S."/>
        </authorList>
    </citation>
    <scope>NUCLEOTIDE SEQUENCE [LARGE SCALE GENOMIC DNA]</scope>
    <source>
        <strain evidence="8 9">12B1</strain>
    </source>
</reference>
<organism evidence="8 9">
    <name type="scientific">Prymnesium parvum</name>
    <name type="common">Toxic golden alga</name>
    <dbReference type="NCBI Taxonomy" id="97485"/>
    <lineage>
        <taxon>Eukaryota</taxon>
        <taxon>Haptista</taxon>
        <taxon>Haptophyta</taxon>
        <taxon>Prymnesiophyceae</taxon>
        <taxon>Prymnesiales</taxon>
        <taxon>Prymnesiaceae</taxon>
        <taxon>Prymnesium</taxon>
    </lineage>
</organism>
<feature type="compositionally biased region" description="Basic and acidic residues" evidence="5">
    <location>
        <begin position="719"/>
        <end position="761"/>
    </location>
</feature>
<evidence type="ECO:0000259" key="7">
    <source>
        <dbReference type="PROSITE" id="PS51194"/>
    </source>
</evidence>
<evidence type="ECO:0000313" key="8">
    <source>
        <dbReference type="EMBL" id="KAL1495601.1"/>
    </source>
</evidence>
<dbReference type="InterPro" id="IPR050699">
    <property type="entry name" value="RNA-DNA_Helicase"/>
</dbReference>
<keyword evidence="9" id="KW-1185">Reference proteome</keyword>
<dbReference type="GO" id="GO:0070478">
    <property type="term" value="P:nuclear-transcribed mRNA catabolic process, 3'-5' exonucleolytic nonsense-mediated decay"/>
    <property type="evidence" value="ECO:0007669"/>
    <property type="project" value="TreeGrafter"/>
</dbReference>
<dbReference type="InterPro" id="IPR001650">
    <property type="entry name" value="Helicase_C-like"/>
</dbReference>
<dbReference type="GO" id="GO:0003723">
    <property type="term" value="F:RNA binding"/>
    <property type="evidence" value="ECO:0007669"/>
    <property type="project" value="InterPro"/>
</dbReference>
<dbReference type="Proteomes" id="UP001515480">
    <property type="component" value="Unassembled WGS sequence"/>
</dbReference>
<dbReference type="PANTHER" id="PTHR12131">
    <property type="entry name" value="ATP-DEPENDENT RNA AND DNA HELICASE"/>
    <property type="match status" value="1"/>
</dbReference>
<feature type="domain" description="Helicase C-terminal" evidence="7">
    <location>
        <begin position="469"/>
        <end position="667"/>
    </location>
</feature>
<evidence type="ECO:0000259" key="6">
    <source>
        <dbReference type="PROSITE" id="PS51192"/>
    </source>
</evidence>
<keyword evidence="1" id="KW-0547">Nucleotide-binding</keyword>
<dbReference type="Pfam" id="PF00270">
    <property type="entry name" value="DEAD"/>
    <property type="match status" value="1"/>
</dbReference>